<dbReference type="InterPro" id="IPR000504">
    <property type="entry name" value="RRM_dom"/>
</dbReference>
<feature type="region of interest" description="Disordered" evidence="3">
    <location>
        <begin position="1"/>
        <end position="31"/>
    </location>
</feature>
<keyword evidence="6" id="KW-1185">Reference proteome</keyword>
<dbReference type="SUPFAM" id="SSF54928">
    <property type="entry name" value="RNA-binding domain, RBD"/>
    <property type="match status" value="1"/>
</dbReference>
<evidence type="ECO:0000256" key="2">
    <source>
        <dbReference type="PROSITE-ProRule" id="PRU00176"/>
    </source>
</evidence>
<dbReference type="InterPro" id="IPR051229">
    <property type="entry name" value="ALYREF_mRNA_export"/>
</dbReference>
<feature type="region of interest" description="Disordered" evidence="3">
    <location>
        <begin position="173"/>
        <end position="213"/>
    </location>
</feature>
<evidence type="ECO:0000256" key="1">
    <source>
        <dbReference type="ARBA" id="ARBA00022884"/>
    </source>
</evidence>
<feature type="compositionally biased region" description="Basic and acidic residues" evidence="3">
    <location>
        <begin position="174"/>
        <end position="205"/>
    </location>
</feature>
<protein>
    <recommendedName>
        <fullName evidence="4">RRM domain-containing protein</fullName>
    </recommendedName>
</protein>
<dbReference type="Proteomes" id="UP001432027">
    <property type="component" value="Unassembled WGS sequence"/>
</dbReference>
<dbReference type="GO" id="GO:0006406">
    <property type="term" value="P:mRNA export from nucleus"/>
    <property type="evidence" value="ECO:0007669"/>
    <property type="project" value="TreeGrafter"/>
</dbReference>
<gene>
    <name evidence="5" type="ORF">PENTCL1PPCAC_6648</name>
</gene>
<feature type="compositionally biased region" description="Basic and acidic residues" evidence="3">
    <location>
        <begin position="1"/>
        <end position="11"/>
    </location>
</feature>
<feature type="domain" description="RRM" evidence="4">
    <location>
        <begin position="72"/>
        <end position="148"/>
    </location>
</feature>
<dbReference type="PANTHER" id="PTHR19965">
    <property type="entry name" value="RNA AND EXPORT FACTOR BINDING PROTEIN"/>
    <property type="match status" value="1"/>
</dbReference>
<comment type="caution">
    <text evidence="5">The sequence shown here is derived from an EMBL/GenBank/DDBJ whole genome shotgun (WGS) entry which is preliminary data.</text>
</comment>
<dbReference type="InterPro" id="IPR012677">
    <property type="entry name" value="Nucleotide-bd_a/b_plait_sf"/>
</dbReference>
<feature type="non-terminal residue" evidence="5">
    <location>
        <position position="1"/>
    </location>
</feature>
<dbReference type="GO" id="GO:0005634">
    <property type="term" value="C:nucleus"/>
    <property type="evidence" value="ECO:0007669"/>
    <property type="project" value="TreeGrafter"/>
</dbReference>
<dbReference type="SMART" id="SM00360">
    <property type="entry name" value="RRM"/>
    <property type="match status" value="1"/>
</dbReference>
<reference evidence="5" key="1">
    <citation type="submission" date="2023-10" db="EMBL/GenBank/DDBJ databases">
        <title>Genome assembly of Pristionchus species.</title>
        <authorList>
            <person name="Yoshida K."/>
            <person name="Sommer R.J."/>
        </authorList>
    </citation>
    <scope>NUCLEOTIDE SEQUENCE</scope>
    <source>
        <strain evidence="5">RS0144</strain>
    </source>
</reference>
<dbReference type="GO" id="GO:0003729">
    <property type="term" value="F:mRNA binding"/>
    <property type="evidence" value="ECO:0007669"/>
    <property type="project" value="TreeGrafter"/>
</dbReference>
<keyword evidence="1 2" id="KW-0694">RNA-binding</keyword>
<dbReference type="InterPro" id="IPR035979">
    <property type="entry name" value="RBD_domain_sf"/>
</dbReference>
<evidence type="ECO:0000256" key="3">
    <source>
        <dbReference type="SAM" id="MobiDB-lite"/>
    </source>
</evidence>
<evidence type="ECO:0000313" key="6">
    <source>
        <dbReference type="Proteomes" id="UP001432027"/>
    </source>
</evidence>
<dbReference type="PROSITE" id="PS50102">
    <property type="entry name" value="RRM"/>
    <property type="match status" value="1"/>
</dbReference>
<dbReference type="Gene3D" id="3.30.70.330">
    <property type="match status" value="1"/>
</dbReference>
<sequence length="226" mass="25509">DVNRSLDDIIRQKKSHRVSGESSNNRRSLNSVKTGFIKKKSDSVKGKWDHSGFEEMYAEKKTTLIPRSSGQCKVDISNLNENITTEDLEELFFQYSFTKVNVHFDESGSSIGTGAITLKSRSDAERLINDFRGCKVDGKAILLSIVDSKRPALKVERPTPIAKAKVFSQIQRVSRPEQTRGWQHDNRFDDSKTMDTRKPRGEGKGGKKTGYSEAELDAELDAYMKK</sequence>
<accession>A0AAV5SQS2</accession>
<dbReference type="AlphaFoldDB" id="A0AAV5SQS2"/>
<dbReference type="Pfam" id="PF00076">
    <property type="entry name" value="RRM_1"/>
    <property type="match status" value="1"/>
</dbReference>
<evidence type="ECO:0000259" key="4">
    <source>
        <dbReference type="PROSITE" id="PS50102"/>
    </source>
</evidence>
<dbReference type="EMBL" id="BTSX01000002">
    <property type="protein sequence ID" value="GMS84473.1"/>
    <property type="molecule type" value="Genomic_DNA"/>
</dbReference>
<name>A0AAV5SQS2_9BILA</name>
<proteinExistence type="predicted"/>
<evidence type="ECO:0000313" key="5">
    <source>
        <dbReference type="EMBL" id="GMS84473.1"/>
    </source>
</evidence>
<organism evidence="5 6">
    <name type="scientific">Pristionchus entomophagus</name>
    <dbReference type="NCBI Taxonomy" id="358040"/>
    <lineage>
        <taxon>Eukaryota</taxon>
        <taxon>Metazoa</taxon>
        <taxon>Ecdysozoa</taxon>
        <taxon>Nematoda</taxon>
        <taxon>Chromadorea</taxon>
        <taxon>Rhabditida</taxon>
        <taxon>Rhabditina</taxon>
        <taxon>Diplogasteromorpha</taxon>
        <taxon>Diplogasteroidea</taxon>
        <taxon>Neodiplogasteridae</taxon>
        <taxon>Pristionchus</taxon>
    </lineage>
</organism>
<feature type="compositionally biased region" description="Polar residues" evidence="3">
    <location>
        <begin position="20"/>
        <end position="31"/>
    </location>
</feature>
<dbReference type="PANTHER" id="PTHR19965:SF82">
    <property type="entry name" value="THO COMPLEX SUBUNIT 4"/>
    <property type="match status" value="1"/>
</dbReference>